<name>A0AAN7K5Q8_9MYRT</name>
<dbReference type="GO" id="GO:0005741">
    <property type="term" value="C:mitochondrial outer membrane"/>
    <property type="evidence" value="ECO:0007669"/>
    <property type="project" value="UniProtKB-SubCell"/>
</dbReference>
<evidence type="ECO:0000256" key="5">
    <source>
        <dbReference type="ARBA" id="ARBA00023128"/>
    </source>
</evidence>
<keyword evidence="3" id="KW-1000">Mitochondrion outer membrane</keyword>
<dbReference type="Gene3D" id="1.10.8.60">
    <property type="match status" value="1"/>
</dbReference>
<evidence type="ECO:0000313" key="8">
    <source>
        <dbReference type="EMBL" id="KAK4762298.1"/>
    </source>
</evidence>
<proteinExistence type="predicted"/>
<gene>
    <name evidence="8" type="ORF">SAY87_030182</name>
</gene>
<accession>A0AAN7K5Q8</accession>
<dbReference type="PANTHER" id="PTHR45644">
    <property type="entry name" value="AAA ATPASE, PUTATIVE (AFU_ORTHOLOGUE AFUA_2G12920)-RELATED-RELATED"/>
    <property type="match status" value="1"/>
</dbReference>
<feature type="compositionally biased region" description="Basic and acidic residues" evidence="6">
    <location>
        <begin position="452"/>
        <end position="496"/>
    </location>
</feature>
<protein>
    <recommendedName>
        <fullName evidence="7">AAA+ ATPase domain-containing protein</fullName>
    </recommendedName>
</protein>
<dbReference type="Pfam" id="PF24933">
    <property type="entry name" value="DUF7751"/>
    <property type="match status" value="1"/>
</dbReference>
<organism evidence="8 9">
    <name type="scientific">Trapa incisa</name>
    <dbReference type="NCBI Taxonomy" id="236973"/>
    <lineage>
        <taxon>Eukaryota</taxon>
        <taxon>Viridiplantae</taxon>
        <taxon>Streptophyta</taxon>
        <taxon>Embryophyta</taxon>
        <taxon>Tracheophyta</taxon>
        <taxon>Spermatophyta</taxon>
        <taxon>Magnoliopsida</taxon>
        <taxon>eudicotyledons</taxon>
        <taxon>Gunneridae</taxon>
        <taxon>Pentapetalae</taxon>
        <taxon>rosids</taxon>
        <taxon>malvids</taxon>
        <taxon>Myrtales</taxon>
        <taxon>Lythraceae</taxon>
        <taxon>Trapa</taxon>
    </lineage>
</organism>
<dbReference type="PROSITE" id="PS00674">
    <property type="entry name" value="AAA"/>
    <property type="match status" value="1"/>
</dbReference>
<dbReference type="InterPro" id="IPR041569">
    <property type="entry name" value="AAA_lid_3"/>
</dbReference>
<dbReference type="EMBL" id="JAXIOK010000009">
    <property type="protein sequence ID" value="KAK4762298.1"/>
    <property type="molecule type" value="Genomic_DNA"/>
</dbReference>
<evidence type="ECO:0000256" key="6">
    <source>
        <dbReference type="SAM" id="MobiDB-lite"/>
    </source>
</evidence>
<reference evidence="8 9" key="1">
    <citation type="journal article" date="2023" name="Hortic Res">
        <title>Pangenome of water caltrop reveals structural variations and asymmetric subgenome divergence after allopolyploidization.</title>
        <authorList>
            <person name="Zhang X."/>
            <person name="Chen Y."/>
            <person name="Wang L."/>
            <person name="Yuan Y."/>
            <person name="Fang M."/>
            <person name="Shi L."/>
            <person name="Lu R."/>
            <person name="Comes H.P."/>
            <person name="Ma Y."/>
            <person name="Chen Y."/>
            <person name="Huang G."/>
            <person name="Zhou Y."/>
            <person name="Zheng Z."/>
            <person name="Qiu Y."/>
        </authorList>
    </citation>
    <scope>NUCLEOTIDE SEQUENCE [LARGE SCALE GENOMIC DNA]</scope>
    <source>
        <tissue evidence="8">Roots</tissue>
    </source>
</reference>
<dbReference type="InterPro" id="IPR003959">
    <property type="entry name" value="ATPase_AAA_core"/>
</dbReference>
<feature type="region of interest" description="Disordered" evidence="6">
    <location>
        <begin position="437"/>
        <end position="506"/>
    </location>
</feature>
<dbReference type="InterPro" id="IPR056653">
    <property type="entry name" value="DUF7751"/>
</dbReference>
<dbReference type="SMART" id="SM00382">
    <property type="entry name" value="AAA"/>
    <property type="match status" value="1"/>
</dbReference>
<dbReference type="Pfam" id="PF17862">
    <property type="entry name" value="AAA_lid_3"/>
    <property type="match status" value="1"/>
</dbReference>
<feature type="region of interest" description="Disordered" evidence="6">
    <location>
        <begin position="758"/>
        <end position="789"/>
    </location>
</feature>
<evidence type="ECO:0000256" key="1">
    <source>
        <dbReference type="ARBA" id="ARBA00004572"/>
    </source>
</evidence>
<dbReference type="GO" id="GO:0005524">
    <property type="term" value="F:ATP binding"/>
    <property type="evidence" value="ECO:0007669"/>
    <property type="project" value="UniProtKB-KW"/>
</dbReference>
<dbReference type="AlphaFoldDB" id="A0AAN7K5Q8"/>
<dbReference type="GO" id="GO:0016887">
    <property type="term" value="F:ATP hydrolysis activity"/>
    <property type="evidence" value="ECO:0007669"/>
    <property type="project" value="InterPro"/>
</dbReference>
<comment type="subcellular location">
    <subcellularLocation>
        <location evidence="1">Mitochondrion outer membrane</location>
        <topology evidence="1">Single-pass membrane protein</topology>
    </subcellularLocation>
</comment>
<evidence type="ECO:0000313" key="9">
    <source>
        <dbReference type="Proteomes" id="UP001345219"/>
    </source>
</evidence>
<keyword evidence="5" id="KW-0496">Mitochondrion</keyword>
<dbReference type="InterPro" id="IPR003593">
    <property type="entry name" value="AAA+_ATPase"/>
</dbReference>
<feature type="region of interest" description="Disordered" evidence="6">
    <location>
        <begin position="200"/>
        <end position="221"/>
    </location>
</feature>
<dbReference type="SUPFAM" id="SSF52540">
    <property type="entry name" value="P-loop containing nucleoside triphosphate hydrolases"/>
    <property type="match status" value="1"/>
</dbReference>
<evidence type="ECO:0000256" key="2">
    <source>
        <dbReference type="ARBA" id="ARBA00022741"/>
    </source>
</evidence>
<dbReference type="Gene3D" id="3.40.50.300">
    <property type="entry name" value="P-loop containing nucleotide triphosphate hydrolases"/>
    <property type="match status" value="1"/>
</dbReference>
<dbReference type="Pfam" id="PF00004">
    <property type="entry name" value="AAA"/>
    <property type="match status" value="1"/>
</dbReference>
<dbReference type="InterPro" id="IPR051701">
    <property type="entry name" value="Mito_OM_Translocase_MSP1"/>
</dbReference>
<dbReference type="Proteomes" id="UP001345219">
    <property type="component" value="Chromosome 23"/>
</dbReference>
<keyword evidence="4" id="KW-0067">ATP-binding</keyword>
<dbReference type="InterPro" id="IPR027417">
    <property type="entry name" value="P-loop_NTPase"/>
</dbReference>
<dbReference type="InterPro" id="IPR003960">
    <property type="entry name" value="ATPase_AAA_CS"/>
</dbReference>
<evidence type="ECO:0000256" key="3">
    <source>
        <dbReference type="ARBA" id="ARBA00022787"/>
    </source>
</evidence>
<keyword evidence="9" id="KW-1185">Reference proteome</keyword>
<evidence type="ECO:0000259" key="7">
    <source>
        <dbReference type="SMART" id="SM00382"/>
    </source>
</evidence>
<dbReference type="FunFam" id="3.40.50.300:FF:000416">
    <property type="entry name" value="p-loop nucleoside triphosphate hydrolase superfamily protein"/>
    <property type="match status" value="1"/>
</dbReference>
<sequence>MEQKNAILSALSVGVGVGVGVGLGLASGQTLSRWMSGSPSSDEISSLQIEQELLEQVIDGKETHIKFDEFPYYLSQQTWTLLTSAAFLHLKHSHLSKHTRNLSAASRTILLSGPAELYQQMLSKALAHHFDSKLLILDITEFSLKMQNKYGCPTKEQSFKRSFSEVTLERMSSLLSSFSVSPSKDKGVPLRRQSSIFDTRSRAMEESSIPSKHRRNASASTTSESSISFDFNPIKPASFSKRARKWCFDEKLFLQSLYKVLASVSEASSVILYLRDADRLLLQSERLYKLFHRMIQRLSGSVIIIGSRKLDEEDDCVQVDERLSYLFPYNVVIKPPEDKSRLMGWKAQLEEDMKMLRVKDNRNHIAEILSANDIVCDDLGSFCHADTVAISNYIEEIVISAISYHLMHNRDPEYRNGKLVISSKSLSHGFSIFQEGKGGNKESLKMDQSTESAKEAKAEEPISTKTDLKGDDLTIESKIEAEKSGSAAKDSEKPPPKAEVPPDNEFEKRIRPEVIPANEIGVTFDDIGALDEIKESLQELVMLPLRRPDLFKGGLLKPCRGILLFGPPGTGKTMLAKAIANEAGACFINVSMSTITSKWFGEDEKNVRALFTLAAKVSPTIIFVDEVDSMLGQRTRVGEHEAMRKIKNEFMAHWDGLLTKPGERILVLAATNRPFDLDEAIIRRFERRIMVGLPSLENREMILRTLLSKEKVEHLDYMELAAMTEGYSGSDLKNLCTTAAYRPVRELIQQERLKDNDKKLKDKNARSLEGSYEKKEEKEEAVEEDKEEPVISLRPLNMEDMRHAKNQVAASFAVEGSVMSELKQWNDLYGEGGSRKKQQLSYFL</sequence>
<feature type="compositionally biased region" description="Basic and acidic residues" evidence="6">
    <location>
        <begin position="758"/>
        <end position="778"/>
    </location>
</feature>
<keyword evidence="3" id="KW-0472">Membrane</keyword>
<evidence type="ECO:0000256" key="4">
    <source>
        <dbReference type="ARBA" id="ARBA00022840"/>
    </source>
</evidence>
<dbReference type="PANTHER" id="PTHR45644:SF83">
    <property type="entry name" value="P-LOOP CONTAINING NUCLEOSIDE TRIPHOSPHATE HYDROLASES SUPERFAMILY PROTEIN"/>
    <property type="match status" value="1"/>
</dbReference>
<feature type="domain" description="AAA+ ATPase" evidence="7">
    <location>
        <begin position="558"/>
        <end position="695"/>
    </location>
</feature>
<comment type="caution">
    <text evidence="8">The sequence shown here is derived from an EMBL/GenBank/DDBJ whole genome shotgun (WGS) entry which is preliminary data.</text>
</comment>
<keyword evidence="2" id="KW-0547">Nucleotide-binding</keyword>